<keyword evidence="2" id="KW-1185">Reference proteome</keyword>
<proteinExistence type="predicted"/>
<sequence>MSTKERYALWAHQVRERVDARQAELELGLVTRGPRASTWWRDEVGEESQDPGGWDAA</sequence>
<dbReference type="Proteomes" id="UP001597280">
    <property type="component" value="Unassembled WGS sequence"/>
</dbReference>
<accession>A0ABW4Q1A5</accession>
<gene>
    <name evidence="1" type="ORF">ACFSDA_14460</name>
</gene>
<protein>
    <submittedName>
        <fullName evidence="1">Uncharacterized protein</fullName>
    </submittedName>
</protein>
<name>A0ABW4Q1A5_9MICO</name>
<dbReference type="EMBL" id="JBHUFL010000003">
    <property type="protein sequence ID" value="MFD1836267.1"/>
    <property type="molecule type" value="Genomic_DNA"/>
</dbReference>
<comment type="caution">
    <text evidence="1">The sequence shown here is derived from an EMBL/GenBank/DDBJ whole genome shotgun (WGS) entry which is preliminary data.</text>
</comment>
<evidence type="ECO:0000313" key="2">
    <source>
        <dbReference type="Proteomes" id="UP001597280"/>
    </source>
</evidence>
<reference evidence="2" key="1">
    <citation type="journal article" date="2019" name="Int. J. Syst. Evol. Microbiol.">
        <title>The Global Catalogue of Microorganisms (GCM) 10K type strain sequencing project: providing services to taxonomists for standard genome sequencing and annotation.</title>
        <authorList>
            <consortium name="The Broad Institute Genomics Platform"/>
            <consortium name="The Broad Institute Genome Sequencing Center for Infectious Disease"/>
            <person name="Wu L."/>
            <person name="Ma J."/>
        </authorList>
    </citation>
    <scope>NUCLEOTIDE SEQUENCE [LARGE SCALE GENOMIC DNA]</scope>
    <source>
        <strain evidence="2">JCM 11650</strain>
    </source>
</reference>
<evidence type="ECO:0000313" key="1">
    <source>
        <dbReference type="EMBL" id="MFD1836267.1"/>
    </source>
</evidence>
<dbReference type="RefSeq" id="WP_168198072.1">
    <property type="nucleotide sequence ID" value="NZ_BAAAIS010000003.1"/>
</dbReference>
<organism evidence="1 2">
    <name type="scientific">Brachybacterium rhamnosum</name>
    <dbReference type="NCBI Taxonomy" id="173361"/>
    <lineage>
        <taxon>Bacteria</taxon>
        <taxon>Bacillati</taxon>
        <taxon>Actinomycetota</taxon>
        <taxon>Actinomycetes</taxon>
        <taxon>Micrococcales</taxon>
        <taxon>Dermabacteraceae</taxon>
        <taxon>Brachybacterium</taxon>
    </lineage>
</organism>